<evidence type="ECO:0000256" key="1">
    <source>
        <dbReference type="ARBA" id="ARBA00006754"/>
    </source>
</evidence>
<dbReference type="InterPro" id="IPR025736">
    <property type="entry name" value="PucR_C-HTH_dom"/>
</dbReference>
<dbReference type="Pfam" id="PF17853">
    <property type="entry name" value="GGDEF_2"/>
    <property type="match status" value="1"/>
</dbReference>
<dbReference type="InterPro" id="IPR025751">
    <property type="entry name" value="RsbRD_N_dom"/>
</dbReference>
<dbReference type="Gene3D" id="1.10.10.2840">
    <property type="entry name" value="PucR C-terminal helix-turn-helix domain"/>
    <property type="match status" value="1"/>
</dbReference>
<protein>
    <submittedName>
        <fullName evidence="5">Helix-turn-helix domain-containing protein</fullName>
    </submittedName>
</protein>
<feature type="domain" description="RsbT co-antagonist protein RsbRD N-terminal" evidence="3">
    <location>
        <begin position="21"/>
        <end position="149"/>
    </location>
</feature>
<dbReference type="InterPro" id="IPR042070">
    <property type="entry name" value="PucR_C-HTH_sf"/>
</dbReference>
<dbReference type="PANTHER" id="PTHR33744">
    <property type="entry name" value="CARBOHYDRATE DIACID REGULATOR"/>
    <property type="match status" value="1"/>
</dbReference>
<evidence type="ECO:0000259" key="2">
    <source>
        <dbReference type="Pfam" id="PF13556"/>
    </source>
</evidence>
<dbReference type="Pfam" id="PF14361">
    <property type="entry name" value="RsbRD_N"/>
    <property type="match status" value="1"/>
</dbReference>
<dbReference type="PANTHER" id="PTHR33744:SF1">
    <property type="entry name" value="DNA-BINDING TRANSCRIPTIONAL ACTIVATOR ADER"/>
    <property type="match status" value="1"/>
</dbReference>
<evidence type="ECO:0000259" key="4">
    <source>
        <dbReference type="Pfam" id="PF17853"/>
    </source>
</evidence>
<evidence type="ECO:0000313" key="5">
    <source>
        <dbReference type="EMBL" id="MCQ8829059.1"/>
    </source>
</evidence>
<evidence type="ECO:0000259" key="3">
    <source>
        <dbReference type="Pfam" id="PF14361"/>
    </source>
</evidence>
<feature type="domain" description="CdaR GGDEF-like" evidence="4">
    <location>
        <begin position="168"/>
        <end position="271"/>
    </location>
</feature>
<sequence length="392" mass="42049">MDWFAVRQLCNELLEELPTASSDVVDSIRESISAYAAVPKHEHMTHVAQQLRIRLAALSERRALNAGELAAAGDLAAQRAVQGIPIDAVIAAYQAGDQHIWDLVAARATTATTTLMPELGRLMFAATSRTTEVMARAHSRVARDIDAGRITLAHQFLELLKDPNTHTEAALAAHRLDLDPSGTFVGCVWLPGPHEPDVSYEAVSALSSAAVNLVVRAADEGRVEVLAQPSEPEAFADLIAQELRNGRLGIGIARHGLSGALQSLTDAHLALTSTTETATTARFAETWLESLVIAGSRPLRDLLQAAIKASQTHPHIAETVRAFAAADMSIATTAKAVHLHANTVTYRLARWTHLTGLDPRTFKGLSHSLVACRMADQHPPGGPEDLPPEGLR</sequence>
<dbReference type="Pfam" id="PF13556">
    <property type="entry name" value="HTH_30"/>
    <property type="match status" value="1"/>
</dbReference>
<dbReference type="InterPro" id="IPR041522">
    <property type="entry name" value="CdaR_GGDEF"/>
</dbReference>
<dbReference type="EMBL" id="JANIIC010000006">
    <property type="protein sequence ID" value="MCQ8829059.1"/>
    <property type="molecule type" value="Genomic_DNA"/>
</dbReference>
<dbReference type="Proteomes" id="UP001142400">
    <property type="component" value="Unassembled WGS sequence"/>
</dbReference>
<evidence type="ECO:0000313" key="6">
    <source>
        <dbReference type="Proteomes" id="UP001142400"/>
    </source>
</evidence>
<proteinExistence type="inferred from homology"/>
<dbReference type="AlphaFoldDB" id="A0A9X2LT19"/>
<name>A0A9X2LT19_STRMQ</name>
<keyword evidence="6" id="KW-1185">Reference proteome</keyword>
<comment type="similarity">
    <text evidence="1">Belongs to the CdaR family.</text>
</comment>
<accession>A0A9X2LT19</accession>
<gene>
    <name evidence="5" type="ORF">NQU54_08210</name>
</gene>
<comment type="caution">
    <text evidence="5">The sequence shown here is derived from an EMBL/GenBank/DDBJ whole genome shotgun (WGS) entry which is preliminary data.</text>
</comment>
<reference evidence="5" key="1">
    <citation type="submission" date="2022-06" db="EMBL/GenBank/DDBJ databases">
        <title>WGS of actinobacteria.</title>
        <authorList>
            <person name="Thawai C."/>
        </authorList>
    </citation>
    <scope>NUCLEOTIDE SEQUENCE</scope>
    <source>
        <strain evidence="5">DSM 42010</strain>
    </source>
</reference>
<dbReference type="RefSeq" id="WP_257630476.1">
    <property type="nucleotide sequence ID" value="NZ_JANIIC010000006.1"/>
</dbReference>
<dbReference type="InterPro" id="IPR051448">
    <property type="entry name" value="CdaR-like_regulators"/>
</dbReference>
<organism evidence="5 6">
    <name type="scientific">Streptomyces malaysiensis subsp. samsunensis</name>
    <dbReference type="NCBI Taxonomy" id="459658"/>
    <lineage>
        <taxon>Bacteria</taxon>
        <taxon>Bacillati</taxon>
        <taxon>Actinomycetota</taxon>
        <taxon>Actinomycetes</taxon>
        <taxon>Kitasatosporales</taxon>
        <taxon>Streptomycetaceae</taxon>
        <taxon>Streptomyces</taxon>
        <taxon>Streptomyces violaceusniger group</taxon>
    </lineage>
</organism>
<feature type="domain" description="PucR C-terminal helix-turn-helix" evidence="2">
    <location>
        <begin position="317"/>
        <end position="373"/>
    </location>
</feature>